<evidence type="ECO:0000313" key="8">
    <source>
        <dbReference type="RefSeq" id="XP_010277202.1"/>
    </source>
</evidence>
<feature type="repeat" description="PPR" evidence="3">
    <location>
        <begin position="905"/>
        <end position="939"/>
    </location>
</feature>
<dbReference type="InterPro" id="IPR002885">
    <property type="entry name" value="PPR_rpt"/>
</dbReference>
<evidence type="ECO:0000313" key="7">
    <source>
        <dbReference type="RefSeq" id="XP_010277201.1"/>
    </source>
</evidence>
<dbReference type="PANTHER" id="PTHR47936:SF1">
    <property type="entry name" value="PENTATRICOPEPTIDE REPEAT-CONTAINING PROTEIN GUN1, CHLOROPLASTIC"/>
    <property type="match status" value="1"/>
</dbReference>
<feature type="repeat" description="PPR" evidence="3">
    <location>
        <begin position="283"/>
        <end position="317"/>
    </location>
</feature>
<evidence type="ECO:0000256" key="1">
    <source>
        <dbReference type="ARBA" id="ARBA00007626"/>
    </source>
</evidence>
<feature type="repeat" description="PPR" evidence="3">
    <location>
        <begin position="488"/>
        <end position="522"/>
    </location>
</feature>
<name>A0A1U8B807_NELNU</name>
<evidence type="ECO:0000313" key="5">
    <source>
        <dbReference type="RefSeq" id="XP_010277199.1"/>
    </source>
</evidence>
<protein>
    <submittedName>
        <fullName evidence="5 6">Pentatricopeptide repeat-containing protein At5g57250, mitochondrial</fullName>
    </submittedName>
</protein>
<dbReference type="RefSeq" id="XP_010277202.1">
    <property type="nucleotide sequence ID" value="XM_010278900.2"/>
</dbReference>
<evidence type="ECO:0000313" key="9">
    <source>
        <dbReference type="RefSeq" id="XP_010277203.1"/>
    </source>
</evidence>
<dbReference type="InterPro" id="IPR011990">
    <property type="entry name" value="TPR-like_helical_dom_sf"/>
</dbReference>
<dbReference type="KEGG" id="nnu:104611715"/>
<dbReference type="AlphaFoldDB" id="A0A1U8B807"/>
<dbReference type="RefSeq" id="XP_010277203.1">
    <property type="nucleotide sequence ID" value="XM_010278901.2"/>
</dbReference>
<dbReference type="RefSeq" id="XP_010277200.1">
    <property type="nucleotide sequence ID" value="XM_010278898.2"/>
</dbReference>
<dbReference type="Pfam" id="PF01535">
    <property type="entry name" value="PPR"/>
    <property type="match status" value="6"/>
</dbReference>
<sequence>MTPSMKRAVVGHDPQSAVFFLQIPKSVICSSLFAIKSFCSSSSSSYSCRSLSETPPLQTLLKSGFIPTLKSLNHFLIFLSRNHRFESVLHFFSQMNSNGINGNSRTQCIVARALLYEKRLEEAENFVAQMEKHGVFPKKWLLDSLIRGLCTDGRDPEKAFYLLQNCLRNRGISPSSLNFSLLIHSFSSQGKMDRAIEVMESMTNGNVRYVMNNFICSSVVSGFCKIGKPELALRFYENAGKIGAFRPNVVTYTALVSALCKEGKIQEVSDLLCRMEKEGVVLDAIFYSSWICGYLSEGILMEAFRKHKLMVENGIKPDTVSYTILIDGFSKEGDVEKAVGFLNEMEKDGLKPNLVTYTAVMRGLCKRGKLEEAFNVFRKVEDLGFKVDEITYSTLIDGLCRIGDFDQVFCLLEEMENRGIKTGIVTYNTLINGLCKAGRTLEADEISKSIFADNVTYSTLLHGYIEENNLAGILETKRRLEEAEVCMDIVMCNVLIKALFMTGAMEEAYMIFKGLPDMGLQPDSVTFCVMIDGCCKVGRLSEALEIFDAYRTTSLASGVVCYYCILCGLCQNGMVDMAIKVFFELIEKALVPDRGIYMMLIRSTFKERNATGVLKFLNAIEFLNTGIHNMVCADAIHFLCKRGYFESALDVYMVLRRKGSSITDKCYNVILKELFAKGDTLFTPGILNSYIKEYGLSKLSIYEILICYLCKKDVSKALRFLEKIEEKHIYISIPITMIETLIKKGKILDAYNIIVEARGSQIVFDVFTYNKVVDRLCKGGFLRRALDLCLIMKKKGITPTIVTYNSVLNGLCQQGCLVEAFRLFNSLEEINVVPTDITYSTLIVALCKEGFLLDAKKLFERMILNGFTPNSRVYNSLIDGYCKFGSMDESLKLLLDLERGIIKPDAFTISALINGYCRNGDMEGALGFFYEYKRKGISPDFLGFIYLMKGLCTKGRMEEARSILREMLQTQSVMELINRMGSEIKAESIAHVLVLLCEQGRIQEAITVLNEVGNSVTSKPLTSSHATDLDVGLYMVGKIDGLVESHENFIEESLFYDFHDQYSIIASLYSKGEIQKADKIAKEMLSNLEKSC</sequence>
<dbReference type="Pfam" id="PF13041">
    <property type="entry name" value="PPR_2"/>
    <property type="match status" value="6"/>
</dbReference>
<feature type="repeat" description="PPR" evidence="3">
    <location>
        <begin position="353"/>
        <end position="387"/>
    </location>
</feature>
<feature type="repeat" description="PPR" evidence="3">
    <location>
        <begin position="800"/>
        <end position="834"/>
    </location>
</feature>
<dbReference type="RefSeq" id="XP_010277201.1">
    <property type="nucleotide sequence ID" value="XM_010278899.2"/>
</dbReference>
<dbReference type="OrthoDB" id="185373at2759"/>
<dbReference type="PANTHER" id="PTHR47936">
    <property type="entry name" value="PPR_LONG DOMAIN-CONTAINING PROTEIN"/>
    <property type="match status" value="1"/>
</dbReference>
<comment type="similarity">
    <text evidence="1">Belongs to the PPR family. P subfamily.</text>
</comment>
<dbReference type="eggNOG" id="KOG4197">
    <property type="taxonomic scope" value="Eukaryota"/>
</dbReference>
<reference evidence="5 6" key="1">
    <citation type="submission" date="2025-04" db="UniProtKB">
        <authorList>
            <consortium name="RefSeq"/>
        </authorList>
    </citation>
    <scope>IDENTIFICATION</scope>
</reference>
<dbReference type="RefSeq" id="XP_010277199.1">
    <property type="nucleotide sequence ID" value="XM_010278897.2"/>
</dbReference>
<keyword evidence="4" id="KW-1185">Reference proteome</keyword>
<proteinExistence type="inferred from homology"/>
<gene>
    <name evidence="5 6 7 8 9" type="primary">LOC104611715</name>
</gene>
<feature type="repeat" description="PPR" evidence="3">
    <location>
        <begin position="103"/>
        <end position="137"/>
    </location>
</feature>
<dbReference type="Proteomes" id="UP000189703">
    <property type="component" value="Unplaced"/>
</dbReference>
<feature type="repeat" description="PPR" evidence="3">
    <location>
        <begin position="870"/>
        <end position="904"/>
    </location>
</feature>
<accession>A0A1U8B807</accession>
<keyword evidence="2" id="KW-0677">Repeat</keyword>
<evidence type="ECO:0000313" key="4">
    <source>
        <dbReference type="Proteomes" id="UP000189703"/>
    </source>
</evidence>
<dbReference type="PROSITE" id="PS51375">
    <property type="entry name" value="PPR"/>
    <property type="match status" value="16"/>
</dbReference>
<evidence type="ECO:0000256" key="3">
    <source>
        <dbReference type="PROSITE-ProRule" id="PRU00708"/>
    </source>
</evidence>
<feature type="repeat" description="PPR" evidence="3">
    <location>
        <begin position="388"/>
        <end position="422"/>
    </location>
</feature>
<feature type="repeat" description="PPR" evidence="3">
    <location>
        <begin position="318"/>
        <end position="352"/>
    </location>
</feature>
<feature type="repeat" description="PPR" evidence="3">
    <location>
        <begin position="940"/>
        <end position="974"/>
    </location>
</feature>
<feature type="repeat" description="PPR" evidence="3">
    <location>
        <begin position="558"/>
        <end position="592"/>
    </location>
</feature>
<dbReference type="Gene3D" id="1.25.40.10">
    <property type="entry name" value="Tetratricopeptide repeat domain"/>
    <property type="match status" value="8"/>
</dbReference>
<feature type="unsure residue" description="D or N" evidence="5">
    <location>
        <position position="1078"/>
    </location>
</feature>
<evidence type="ECO:0000256" key="2">
    <source>
        <dbReference type="ARBA" id="ARBA00022737"/>
    </source>
</evidence>
<feature type="repeat" description="PPR" evidence="3">
    <location>
        <begin position="835"/>
        <end position="869"/>
    </location>
</feature>
<feature type="repeat" description="PPR" evidence="3">
    <location>
        <begin position="248"/>
        <end position="282"/>
    </location>
</feature>
<organism evidence="4 5">
    <name type="scientific">Nelumbo nucifera</name>
    <name type="common">Sacred lotus</name>
    <dbReference type="NCBI Taxonomy" id="4432"/>
    <lineage>
        <taxon>Eukaryota</taxon>
        <taxon>Viridiplantae</taxon>
        <taxon>Streptophyta</taxon>
        <taxon>Embryophyta</taxon>
        <taxon>Tracheophyta</taxon>
        <taxon>Spermatophyta</taxon>
        <taxon>Magnoliopsida</taxon>
        <taxon>Proteales</taxon>
        <taxon>Nelumbonaceae</taxon>
        <taxon>Nelumbo</taxon>
    </lineage>
</organism>
<feature type="repeat" description="PPR" evidence="3">
    <location>
        <begin position="765"/>
        <end position="799"/>
    </location>
</feature>
<evidence type="ECO:0000313" key="6">
    <source>
        <dbReference type="RefSeq" id="XP_010277200.1"/>
    </source>
</evidence>
<feature type="repeat" description="PPR" evidence="3">
    <location>
        <begin position="523"/>
        <end position="557"/>
    </location>
</feature>
<dbReference type="NCBIfam" id="TIGR00756">
    <property type="entry name" value="PPR"/>
    <property type="match status" value="14"/>
</dbReference>
<feature type="repeat" description="PPR" evidence="3">
    <location>
        <begin position="423"/>
        <end position="457"/>
    </location>
</feature>